<gene>
    <name evidence="1" type="ORF">OCH74_04410</name>
</gene>
<evidence type="ECO:0008006" key="3">
    <source>
        <dbReference type="Google" id="ProtNLM"/>
    </source>
</evidence>
<organism evidence="1 2">
    <name type="scientific">Bifidobacterium thermacidophilum</name>
    <dbReference type="NCBI Taxonomy" id="246618"/>
    <lineage>
        <taxon>Bacteria</taxon>
        <taxon>Bacillati</taxon>
        <taxon>Actinomycetota</taxon>
        <taxon>Actinomycetes</taxon>
        <taxon>Bifidobacteriales</taxon>
        <taxon>Bifidobacteriaceae</taxon>
        <taxon>Bifidobacterium</taxon>
    </lineage>
</organism>
<keyword evidence="2" id="KW-1185">Reference proteome</keyword>
<protein>
    <recommendedName>
        <fullName evidence="3">Lipoprotein</fullName>
    </recommendedName>
</protein>
<evidence type="ECO:0000313" key="2">
    <source>
        <dbReference type="Proteomes" id="UP001620273"/>
    </source>
</evidence>
<dbReference type="PROSITE" id="PS51257">
    <property type="entry name" value="PROKAR_LIPOPROTEIN"/>
    <property type="match status" value="1"/>
</dbReference>
<proteinExistence type="predicted"/>
<dbReference type="EMBL" id="JAOQBW010000002">
    <property type="protein sequence ID" value="MFK3576104.1"/>
    <property type="molecule type" value="Genomic_DNA"/>
</dbReference>
<reference evidence="1 2" key="1">
    <citation type="submission" date="2022-09" db="EMBL/GenBank/DDBJ databases">
        <title>Genome sequencing of four strains from tibetan pig.</title>
        <authorList>
            <person name="Feng J."/>
        </authorList>
    </citation>
    <scope>NUCLEOTIDE SEQUENCE [LARGE SCALE GENOMIC DNA]</scope>
    <source>
        <strain evidence="1 2">11-1-1</strain>
    </source>
</reference>
<name>A0ABW8KQ96_9BIFI</name>
<dbReference type="RefSeq" id="WP_231485427.1">
    <property type="nucleotide sequence ID" value="NZ_JAOQBW010000002.1"/>
</dbReference>
<accession>A0ABW8KQ96</accession>
<dbReference type="Proteomes" id="UP001620273">
    <property type="component" value="Unassembled WGS sequence"/>
</dbReference>
<evidence type="ECO:0000313" key="1">
    <source>
        <dbReference type="EMBL" id="MFK3576104.1"/>
    </source>
</evidence>
<comment type="caution">
    <text evidence="1">The sequence shown here is derived from an EMBL/GenBank/DDBJ whole genome shotgun (WGS) entry which is preliminary data.</text>
</comment>
<sequence length="179" mass="19891">MMRIGASISDWFGMLTHTVARIRNVFLIFGVAVACLMCVACGSGHQNATPAPSQSTAKAENGHVFKGPYARKFADTYNSLQTGFARGLIEDGKISEKDINALEFKVEGCVDAQAQSEDDFITFIWEEGTTTPTPYHGANAKRMNKIAKQCMERYDGYKINDLSHYVYVHEHPDDNDQSK</sequence>